<dbReference type="Gene3D" id="2.60.40.10">
    <property type="entry name" value="Immunoglobulins"/>
    <property type="match status" value="1"/>
</dbReference>
<evidence type="ECO:0000313" key="7">
    <source>
        <dbReference type="EMBL" id="CAD8851112.1"/>
    </source>
</evidence>
<accession>A0A7S1AES9</accession>
<organism evidence="7">
    <name type="scientific">Noctiluca scintillans</name>
    <name type="common">Sea sparkle</name>
    <name type="synonym">Red tide dinoflagellate</name>
    <dbReference type="NCBI Taxonomy" id="2966"/>
    <lineage>
        <taxon>Eukaryota</taxon>
        <taxon>Sar</taxon>
        <taxon>Alveolata</taxon>
        <taxon>Dinophyceae</taxon>
        <taxon>Noctilucales</taxon>
        <taxon>Noctilucaceae</taxon>
        <taxon>Noctiluca</taxon>
    </lineage>
</organism>
<proteinExistence type="inferred from homology"/>
<evidence type="ECO:0000256" key="5">
    <source>
        <dbReference type="ARBA" id="ARBA00023136"/>
    </source>
</evidence>
<feature type="domain" description="MSP" evidence="6">
    <location>
        <begin position="7"/>
        <end position="121"/>
    </location>
</feature>
<dbReference type="InterPro" id="IPR016763">
    <property type="entry name" value="VAP"/>
</dbReference>
<dbReference type="GO" id="GO:0061817">
    <property type="term" value="P:endoplasmic reticulum-plasma membrane tethering"/>
    <property type="evidence" value="ECO:0007669"/>
    <property type="project" value="TreeGrafter"/>
</dbReference>
<keyword evidence="5" id="KW-0472">Membrane</keyword>
<dbReference type="PANTHER" id="PTHR10809">
    <property type="entry name" value="VESICLE-ASSOCIATED MEMBRANE PROTEIN-ASSOCIATED PROTEIN"/>
    <property type="match status" value="1"/>
</dbReference>
<comment type="subcellular location">
    <subcellularLocation>
        <location evidence="1">Membrane</location>
        <topology evidence="1">Single-pass type IV membrane protein</topology>
    </subcellularLocation>
</comment>
<comment type="similarity">
    <text evidence="2">Belongs to the VAMP-associated protein (VAP) (TC 9.B.17) family.</text>
</comment>
<gene>
    <name evidence="7" type="ORF">NSCI0253_LOCUS25462</name>
</gene>
<dbReference type="GO" id="GO:0005789">
    <property type="term" value="C:endoplasmic reticulum membrane"/>
    <property type="evidence" value="ECO:0007669"/>
    <property type="project" value="InterPro"/>
</dbReference>
<dbReference type="InterPro" id="IPR008962">
    <property type="entry name" value="PapD-like_sf"/>
</dbReference>
<dbReference type="AlphaFoldDB" id="A0A7S1AES9"/>
<keyword evidence="3" id="KW-0812">Transmembrane</keyword>
<evidence type="ECO:0000259" key="6">
    <source>
        <dbReference type="PROSITE" id="PS50202"/>
    </source>
</evidence>
<protein>
    <recommendedName>
        <fullName evidence="6">MSP domain-containing protein</fullName>
    </recommendedName>
</protein>
<dbReference type="InterPro" id="IPR000535">
    <property type="entry name" value="MSP_dom"/>
</dbReference>
<dbReference type="InterPro" id="IPR013783">
    <property type="entry name" value="Ig-like_fold"/>
</dbReference>
<keyword evidence="4" id="KW-1133">Transmembrane helix</keyword>
<dbReference type="Pfam" id="PF00635">
    <property type="entry name" value="Motile_Sperm"/>
    <property type="match status" value="1"/>
</dbReference>
<dbReference type="PANTHER" id="PTHR10809:SF6">
    <property type="entry name" value="AT11025P-RELATED"/>
    <property type="match status" value="1"/>
</dbReference>
<evidence type="ECO:0000256" key="2">
    <source>
        <dbReference type="ARBA" id="ARBA00008932"/>
    </source>
</evidence>
<evidence type="ECO:0000256" key="1">
    <source>
        <dbReference type="ARBA" id="ARBA00004211"/>
    </source>
</evidence>
<dbReference type="EMBL" id="HBFQ01036116">
    <property type="protein sequence ID" value="CAD8851112.1"/>
    <property type="molecule type" value="Transcribed_RNA"/>
</dbReference>
<evidence type="ECO:0000256" key="3">
    <source>
        <dbReference type="ARBA" id="ARBA00022692"/>
    </source>
</evidence>
<name>A0A7S1AES9_NOCSC</name>
<dbReference type="GO" id="GO:0005886">
    <property type="term" value="C:plasma membrane"/>
    <property type="evidence" value="ECO:0007669"/>
    <property type="project" value="TreeGrafter"/>
</dbReference>
<dbReference type="SUPFAM" id="SSF49354">
    <property type="entry name" value="PapD-like"/>
    <property type="match status" value="1"/>
</dbReference>
<sequence>MPLPMTALGLDPDYSLVFESSGGAAPPSRVLNLTNQMDRHVAFKVKTTAPKSYIVRPSAGTLKPRAQQEVHILYQNNCASANSDRFLVQALPVNMDEVITKDHWAAARDTLQEIKLNVVMACDTSSEQKGAQMRSVADTSPASVKLRYEELVQHIPHLKRENCAIEEELSSLRSASLQSSSSEYRGFSKVHMLLAALISFVVSYLYDLDLLFAGYLKGLSSHLA</sequence>
<dbReference type="GO" id="GO:0090158">
    <property type="term" value="P:endoplasmic reticulum membrane organization"/>
    <property type="evidence" value="ECO:0007669"/>
    <property type="project" value="TreeGrafter"/>
</dbReference>
<evidence type="ECO:0000256" key="4">
    <source>
        <dbReference type="ARBA" id="ARBA00022989"/>
    </source>
</evidence>
<dbReference type="PROSITE" id="PS50202">
    <property type="entry name" value="MSP"/>
    <property type="match status" value="1"/>
</dbReference>
<reference evidence="7" key="1">
    <citation type="submission" date="2021-01" db="EMBL/GenBank/DDBJ databases">
        <authorList>
            <person name="Corre E."/>
            <person name="Pelletier E."/>
            <person name="Niang G."/>
            <person name="Scheremetjew M."/>
            <person name="Finn R."/>
            <person name="Kale V."/>
            <person name="Holt S."/>
            <person name="Cochrane G."/>
            <person name="Meng A."/>
            <person name="Brown T."/>
            <person name="Cohen L."/>
        </authorList>
    </citation>
    <scope>NUCLEOTIDE SEQUENCE</scope>
</reference>